<dbReference type="InterPro" id="IPR036291">
    <property type="entry name" value="NAD(P)-bd_dom_sf"/>
</dbReference>
<dbReference type="SUPFAM" id="SSF51735">
    <property type="entry name" value="NAD(P)-binding Rossmann-fold domains"/>
    <property type="match status" value="1"/>
</dbReference>
<dbReference type="InterPro" id="IPR013131">
    <property type="entry name" value="Mannitol_DH_N"/>
</dbReference>
<dbReference type="EMBL" id="AP023418">
    <property type="protein sequence ID" value="BCK80429.1"/>
    <property type="molecule type" value="Genomic_DNA"/>
</dbReference>
<dbReference type="Proteomes" id="UP000681035">
    <property type="component" value="Chromosome"/>
</dbReference>
<keyword evidence="6" id="KW-1185">Reference proteome</keyword>
<evidence type="ECO:0000256" key="1">
    <source>
        <dbReference type="ARBA" id="ARBA00023002"/>
    </source>
</evidence>
<dbReference type="SUPFAM" id="SSF48179">
    <property type="entry name" value="6-phosphogluconate dehydrogenase C-terminal domain-like"/>
    <property type="match status" value="1"/>
</dbReference>
<dbReference type="PANTHER" id="PTHR43362">
    <property type="entry name" value="MANNITOL DEHYDROGENASE DSF1-RELATED"/>
    <property type="match status" value="1"/>
</dbReference>
<reference evidence="5" key="1">
    <citation type="submission" date="2020-09" db="EMBL/GenBank/DDBJ databases">
        <title>New species isolated from human feces.</title>
        <authorList>
            <person name="Kitahara M."/>
            <person name="Shigeno Y."/>
            <person name="Shime M."/>
            <person name="Matsumoto Y."/>
            <person name="Nakamura S."/>
            <person name="Motooka D."/>
            <person name="Fukuoka S."/>
            <person name="Nishikawa H."/>
            <person name="Benno Y."/>
        </authorList>
    </citation>
    <scope>NUCLEOTIDE SEQUENCE</scope>
    <source>
        <strain evidence="5">MM50</strain>
    </source>
</reference>
<evidence type="ECO:0000313" key="5">
    <source>
        <dbReference type="EMBL" id="BCK80429.1"/>
    </source>
</evidence>
<dbReference type="Gene3D" id="1.10.1040.10">
    <property type="entry name" value="N-(1-d-carboxylethyl)-l-norvaline Dehydrogenase, domain 2"/>
    <property type="match status" value="1"/>
</dbReference>
<feature type="domain" description="Mannitol dehydrogenase C-terminal" evidence="4">
    <location>
        <begin position="319"/>
        <end position="519"/>
    </location>
</feature>
<dbReference type="GO" id="GO:0008926">
    <property type="term" value="F:mannitol-1-phosphate 5-dehydrogenase activity"/>
    <property type="evidence" value="ECO:0007669"/>
    <property type="project" value="UniProtKB-EC"/>
</dbReference>
<feature type="domain" description="Mannitol dehydrogenase N-terminal" evidence="3">
    <location>
        <begin position="41"/>
        <end position="263"/>
    </location>
</feature>
<keyword evidence="1" id="KW-0560">Oxidoreductase</keyword>
<dbReference type="KEGG" id="vcop:MM50RIKEN_01920"/>
<proteinExistence type="predicted"/>
<organism evidence="5 6">
    <name type="scientific">Vescimonas coprocola</name>
    <dbReference type="NCBI Taxonomy" id="2714355"/>
    <lineage>
        <taxon>Bacteria</taxon>
        <taxon>Bacillati</taxon>
        <taxon>Bacillota</taxon>
        <taxon>Clostridia</taxon>
        <taxon>Eubacteriales</taxon>
        <taxon>Oscillospiraceae</taxon>
        <taxon>Vescimonas</taxon>
    </lineage>
</organism>
<gene>
    <name evidence="5" type="ORF">MM50RIKEN_01920</name>
</gene>
<sequence>MLHLNIQGLRDESGWQAAHIALPRYDVSAMQERTLAHPTWIHFGAGNIFRAFLAAAQQTLLNAGCTDTGIVAAASHNFSAATEGYTPYDNLSLLVRMHADGSCDREVIGSVAGCLKADWQDGDWQTLTRMFRDPALQMVSFTITEKGYALRDMDGTLLPVVAQDLAAGPFRPRHTLSIAVSLLYQRFLAGGSPIAVVSMDNCAQNGKKLRDSCLTLAEGWQKGGFVPEDFLRWLSCEESVSFPWSMIDKITPHPSQKVADQLTALGVAGMTITKSATGTVSAPFVNAEVTEYLVLEDHFPNGRPPLEQAGVYFTDRATVEKSEKMKVGTCLNPLHTALAVFGCLLDYQTISAEMQDTDLVTLVERIAGESLPVVEDPGILRPTEFIHQVLHERFPNPAIPDTPQRIATDTSQKLPVRYGGTLRRYRERSLPMVQLRYIPLVFAGWCRYLLGVDDAGKTMPVSPDPLLPQLQPLLADVTLGKPDTFTHQLRPILQNADIFGVDLYEAGLAKTVEDDFRAMLAGPGAVRDILRRQLSERVRSDQP</sequence>
<dbReference type="RefSeq" id="WP_213541385.1">
    <property type="nucleotide sequence ID" value="NZ_AP023418.1"/>
</dbReference>
<name>A0A810PW39_9FIRM</name>
<dbReference type="PANTHER" id="PTHR43362:SF1">
    <property type="entry name" value="MANNITOL DEHYDROGENASE 2-RELATED"/>
    <property type="match status" value="1"/>
</dbReference>
<accession>A0A810PW39</accession>
<protein>
    <submittedName>
        <fullName evidence="5">Mannitol dehydrogenase</fullName>
    </submittedName>
</protein>
<dbReference type="InterPro" id="IPR050988">
    <property type="entry name" value="Mannitol_DH/Oxidoreductase"/>
</dbReference>
<dbReference type="Pfam" id="PF08125">
    <property type="entry name" value="Mannitol_dh_C"/>
    <property type="match status" value="1"/>
</dbReference>
<evidence type="ECO:0000259" key="3">
    <source>
        <dbReference type="Pfam" id="PF01232"/>
    </source>
</evidence>
<dbReference type="Gene3D" id="3.40.50.720">
    <property type="entry name" value="NAD(P)-binding Rossmann-like Domain"/>
    <property type="match status" value="1"/>
</dbReference>
<evidence type="ECO:0000256" key="2">
    <source>
        <dbReference type="ARBA" id="ARBA00048615"/>
    </source>
</evidence>
<dbReference type="Pfam" id="PF01232">
    <property type="entry name" value="Mannitol_dh"/>
    <property type="match status" value="1"/>
</dbReference>
<comment type="catalytic activity">
    <reaction evidence="2">
        <text>D-mannitol 1-phosphate + NAD(+) = beta-D-fructose 6-phosphate + NADH + H(+)</text>
        <dbReference type="Rhea" id="RHEA:19661"/>
        <dbReference type="ChEBI" id="CHEBI:15378"/>
        <dbReference type="ChEBI" id="CHEBI:57540"/>
        <dbReference type="ChEBI" id="CHEBI:57634"/>
        <dbReference type="ChEBI" id="CHEBI:57945"/>
        <dbReference type="ChEBI" id="CHEBI:61381"/>
        <dbReference type="EC" id="1.1.1.17"/>
    </reaction>
</comment>
<evidence type="ECO:0000313" key="6">
    <source>
        <dbReference type="Proteomes" id="UP000681035"/>
    </source>
</evidence>
<dbReference type="AlphaFoldDB" id="A0A810PW39"/>
<dbReference type="InterPro" id="IPR013328">
    <property type="entry name" value="6PGD_dom2"/>
</dbReference>
<dbReference type="InterPro" id="IPR008927">
    <property type="entry name" value="6-PGluconate_DH-like_C_sf"/>
</dbReference>
<evidence type="ECO:0000259" key="4">
    <source>
        <dbReference type="Pfam" id="PF08125"/>
    </source>
</evidence>
<dbReference type="InterPro" id="IPR013118">
    <property type="entry name" value="Mannitol_DH_C"/>
</dbReference>